<evidence type="ECO:0000256" key="1">
    <source>
        <dbReference type="SAM" id="SignalP"/>
    </source>
</evidence>
<dbReference type="EMBL" id="AP017655">
    <property type="protein sequence ID" value="BAV63932.1"/>
    <property type="molecule type" value="Genomic_DNA"/>
</dbReference>
<protein>
    <submittedName>
        <fullName evidence="2">Uncharacterized protein</fullName>
    </submittedName>
</protein>
<name>A0A1E1F0F1_9SPHN</name>
<feature type="signal peptide" evidence="1">
    <location>
        <begin position="1"/>
        <end position="25"/>
    </location>
</feature>
<keyword evidence="3" id="KW-1185">Reference proteome</keyword>
<sequence>MTSLRSTLLAGASIAVAGFGSSVFAAPAYTGPSVNVIGAATLDAQQSNGTYEGLSAVTLGANTDGVISVLLNSNDPDVYALTGGTVTVGTTGAGNGNTANATGYANTASLALELTSANTLTGSGSANVLATANSGSVTPVGATVTATDDLGVHVAQQNNGVDATVTNATQMKIALDHGAENSTLTQAGNAISGTGVLNSTNSSFTGSNVNASTASLGFGSAQSSVASSLSVTVGGLNTVTTSSDADEDTLARRGDVRLELRKP</sequence>
<feature type="chain" id="PRO_5009112375" evidence="1">
    <location>
        <begin position="26"/>
        <end position="263"/>
    </location>
</feature>
<gene>
    <name evidence="2" type="ORF">SCLO_1008920</name>
</gene>
<dbReference type="KEGG" id="sclo:SCLO_1008920"/>
<reference evidence="2 3" key="1">
    <citation type="submission" date="2016-10" db="EMBL/GenBank/DDBJ databases">
        <title>Complete Genome Sequence of the Nonylphenol-Degrading Bacterium Sphingobium cloacae JCM 10874T.</title>
        <authorList>
            <person name="Ootsuka M."/>
            <person name="Nishizawa T."/>
            <person name="Ohta H."/>
        </authorList>
    </citation>
    <scope>NUCLEOTIDE SEQUENCE [LARGE SCALE GENOMIC DNA]</scope>
    <source>
        <strain evidence="2 3">JCM 10874</strain>
    </source>
</reference>
<dbReference type="AlphaFoldDB" id="A0A1E1F0F1"/>
<accession>A0A1E1F0F1</accession>
<evidence type="ECO:0000313" key="3">
    <source>
        <dbReference type="Proteomes" id="UP000218272"/>
    </source>
</evidence>
<keyword evidence="1" id="KW-0732">Signal</keyword>
<organism evidence="2 3">
    <name type="scientific">Sphingobium cloacae</name>
    <dbReference type="NCBI Taxonomy" id="120107"/>
    <lineage>
        <taxon>Bacteria</taxon>
        <taxon>Pseudomonadati</taxon>
        <taxon>Pseudomonadota</taxon>
        <taxon>Alphaproteobacteria</taxon>
        <taxon>Sphingomonadales</taxon>
        <taxon>Sphingomonadaceae</taxon>
        <taxon>Sphingobium</taxon>
    </lineage>
</organism>
<proteinExistence type="predicted"/>
<evidence type="ECO:0000313" key="2">
    <source>
        <dbReference type="EMBL" id="BAV63932.1"/>
    </source>
</evidence>
<dbReference type="Proteomes" id="UP000218272">
    <property type="component" value="Chromosome SCLO_1"/>
</dbReference>